<evidence type="ECO:0000256" key="1">
    <source>
        <dbReference type="SAM" id="SignalP"/>
    </source>
</evidence>
<name>A0ABW4VJV7_9BACT</name>
<evidence type="ECO:0000313" key="3">
    <source>
        <dbReference type="Proteomes" id="UP001597361"/>
    </source>
</evidence>
<evidence type="ECO:0000313" key="2">
    <source>
        <dbReference type="EMBL" id="MFD2034989.1"/>
    </source>
</evidence>
<gene>
    <name evidence="2" type="ORF">ACFSKL_09315</name>
</gene>
<feature type="signal peptide" evidence="1">
    <location>
        <begin position="1"/>
        <end position="20"/>
    </location>
</feature>
<dbReference type="SUPFAM" id="SSF56925">
    <property type="entry name" value="OMPA-like"/>
    <property type="match status" value="1"/>
</dbReference>
<proteinExistence type="predicted"/>
<keyword evidence="1" id="KW-0732">Signal</keyword>
<feature type="chain" id="PRO_5046282619" description="Outer membrane protein beta-barrel domain-containing protein" evidence="1">
    <location>
        <begin position="21"/>
        <end position="175"/>
    </location>
</feature>
<dbReference type="EMBL" id="JBHUHR010000025">
    <property type="protein sequence ID" value="MFD2034989.1"/>
    <property type="molecule type" value="Genomic_DNA"/>
</dbReference>
<dbReference type="RefSeq" id="WP_376885628.1">
    <property type="nucleotide sequence ID" value="NZ_JBHUHR010000025.1"/>
</dbReference>
<protein>
    <recommendedName>
        <fullName evidence="4">Outer membrane protein beta-barrel domain-containing protein</fullName>
    </recommendedName>
</protein>
<sequence>MKLKLTIAVFLAFVLGVSLQFESQAQSFQKDDWVIQAGLGLGNTFSYGGSWGLPLGAGVEYGIAKLEKGAIGIGGDLGFVSLSGLNVLFVGAKASYHFNELFELTDDRWDIYGGLGLYFRQFNFEGMGSMYSFNSGLYPAVHVGARYYFTENVGMYGELGNNWGWLNVGVAFKLK</sequence>
<dbReference type="Proteomes" id="UP001597361">
    <property type="component" value="Unassembled WGS sequence"/>
</dbReference>
<reference evidence="3" key="1">
    <citation type="journal article" date="2019" name="Int. J. Syst. Evol. Microbiol.">
        <title>The Global Catalogue of Microorganisms (GCM) 10K type strain sequencing project: providing services to taxonomists for standard genome sequencing and annotation.</title>
        <authorList>
            <consortium name="The Broad Institute Genomics Platform"/>
            <consortium name="The Broad Institute Genome Sequencing Center for Infectious Disease"/>
            <person name="Wu L."/>
            <person name="Ma J."/>
        </authorList>
    </citation>
    <scope>NUCLEOTIDE SEQUENCE [LARGE SCALE GENOMIC DNA]</scope>
    <source>
        <strain evidence="3">CGMCC 1.15180</strain>
    </source>
</reference>
<accession>A0ABW4VJV7</accession>
<evidence type="ECO:0008006" key="4">
    <source>
        <dbReference type="Google" id="ProtNLM"/>
    </source>
</evidence>
<dbReference type="InterPro" id="IPR011250">
    <property type="entry name" value="OMP/PagP_B-barrel"/>
</dbReference>
<comment type="caution">
    <text evidence="2">The sequence shown here is derived from an EMBL/GenBank/DDBJ whole genome shotgun (WGS) entry which is preliminary data.</text>
</comment>
<organism evidence="2 3">
    <name type="scientific">Belliella marina</name>
    <dbReference type="NCBI Taxonomy" id="1644146"/>
    <lineage>
        <taxon>Bacteria</taxon>
        <taxon>Pseudomonadati</taxon>
        <taxon>Bacteroidota</taxon>
        <taxon>Cytophagia</taxon>
        <taxon>Cytophagales</taxon>
        <taxon>Cyclobacteriaceae</taxon>
        <taxon>Belliella</taxon>
    </lineage>
</organism>
<keyword evidence="3" id="KW-1185">Reference proteome</keyword>